<dbReference type="Pfam" id="PF02844">
    <property type="entry name" value="GARS_N"/>
    <property type="match status" value="1"/>
</dbReference>
<dbReference type="FunFam" id="3.90.650.10:FF:000019">
    <property type="entry name" value="Trifunctional purine biosynthetic protein adenosine-3"/>
    <property type="match status" value="1"/>
</dbReference>
<dbReference type="InterPro" id="IPR020560">
    <property type="entry name" value="PRibGlycinamide_synth_C-dom"/>
</dbReference>
<dbReference type="PROSITE" id="PS00373">
    <property type="entry name" value="GART"/>
    <property type="match status" value="1"/>
</dbReference>
<dbReference type="GO" id="GO:0046872">
    <property type="term" value="F:metal ion binding"/>
    <property type="evidence" value="ECO:0007669"/>
    <property type="project" value="UniProtKB-KW"/>
</dbReference>
<comment type="similarity">
    <text evidence="5 16">In the C-terminal section; belongs to the GART family.</text>
</comment>
<dbReference type="FunFam" id="3.40.50.20:FF:000006">
    <property type="entry name" value="Phosphoribosylamine--glycine ligase, chloroplastic"/>
    <property type="match status" value="1"/>
</dbReference>
<dbReference type="GO" id="GO:0004637">
    <property type="term" value="F:phosphoribosylamine-glycine ligase activity"/>
    <property type="evidence" value="ECO:0007669"/>
    <property type="project" value="UniProtKB-UniRule"/>
</dbReference>
<dbReference type="PANTHER" id="PTHR10520">
    <property type="entry name" value="TRIFUNCTIONAL PURINE BIOSYNTHETIC PROTEIN ADENOSINE-3-RELATED"/>
    <property type="match status" value="1"/>
</dbReference>
<dbReference type="SMART" id="SM01210">
    <property type="entry name" value="GARS_C"/>
    <property type="match status" value="1"/>
</dbReference>
<dbReference type="InterPro" id="IPR036921">
    <property type="entry name" value="PurM-like_N_sf"/>
</dbReference>
<evidence type="ECO:0000256" key="1">
    <source>
        <dbReference type="ARBA" id="ARBA00004686"/>
    </source>
</evidence>
<dbReference type="Pfam" id="PF01071">
    <property type="entry name" value="GARS_A"/>
    <property type="match status" value="1"/>
</dbReference>
<dbReference type="SUPFAM" id="SSF55326">
    <property type="entry name" value="PurM N-terminal domain-like"/>
    <property type="match status" value="1"/>
</dbReference>
<dbReference type="PROSITE" id="PS50975">
    <property type="entry name" value="ATP_GRASP"/>
    <property type="match status" value="1"/>
</dbReference>
<keyword evidence="14 16" id="KW-0511">Multifunctional enzyme</keyword>
<dbReference type="PROSITE" id="PS00184">
    <property type="entry name" value="GARS"/>
    <property type="match status" value="1"/>
</dbReference>
<keyword evidence="12 15" id="KW-0067">ATP-binding</keyword>
<evidence type="ECO:0000259" key="17">
    <source>
        <dbReference type="PROSITE" id="PS50975"/>
    </source>
</evidence>
<dbReference type="Pfam" id="PF02769">
    <property type="entry name" value="AIRS_C"/>
    <property type="match status" value="1"/>
</dbReference>
<dbReference type="FunFam" id="3.30.470.20:FF:000018">
    <property type="entry name" value="Trifunctional purine biosynthetic protein adenosine-3"/>
    <property type="match status" value="1"/>
</dbReference>
<evidence type="ECO:0000256" key="9">
    <source>
        <dbReference type="ARBA" id="ARBA00022723"/>
    </source>
</evidence>
<protein>
    <recommendedName>
        <fullName evidence="16">Trifunctional purine biosynthetic protein adenosine-3</fullName>
    </recommendedName>
    <domain>
        <recommendedName>
            <fullName evidence="16">Phosphoribosylamine--glycine ligase</fullName>
            <ecNumber evidence="16">6.3.4.13</ecNumber>
        </recommendedName>
        <alternativeName>
            <fullName evidence="16">Glycinamide ribonucleotide synthetase</fullName>
            <shortName evidence="16">GARS</shortName>
        </alternativeName>
        <alternativeName>
            <fullName evidence="16">Phosphoribosylglycinamide synthetase</fullName>
        </alternativeName>
    </domain>
    <domain>
        <recommendedName>
            <fullName evidence="16">Phosphoribosylformylglycinamidine cyclo-ligase</fullName>
            <ecNumber evidence="16">6.3.3.1</ecNumber>
        </recommendedName>
        <alternativeName>
            <fullName evidence="16">AIR synthase</fullName>
            <shortName evidence="16">AIRS</shortName>
        </alternativeName>
        <alternativeName>
            <fullName evidence="16">Phosphoribosyl-aminoimidazole synthetase</fullName>
        </alternativeName>
    </domain>
    <domain>
        <recommendedName>
            <fullName evidence="16">Phosphoribosylglycinamide formyltransferase</fullName>
            <ecNumber evidence="16">2.1.2.2</ecNumber>
        </recommendedName>
        <alternativeName>
            <fullName evidence="16">5'-phosphoribosylglycinamide transformylase</fullName>
        </alternativeName>
        <alternativeName>
            <fullName evidence="16">GAR transformylase</fullName>
            <shortName evidence="16">GART</shortName>
        </alternativeName>
    </domain>
</protein>
<dbReference type="FunFam" id="3.30.1490.20:FF:000006">
    <property type="entry name" value="phosphoribosylamine--glycine ligase, chloroplastic-like"/>
    <property type="match status" value="1"/>
</dbReference>
<evidence type="ECO:0000256" key="5">
    <source>
        <dbReference type="ARBA" id="ARBA00008630"/>
    </source>
</evidence>
<comment type="pathway">
    <text evidence="1 16">Purine metabolism; IMP biosynthesis via de novo pathway; 5-amino-1-(5-phospho-D-ribosyl)imidazole from N(2)-formyl-N(1)-(5-phospho-D-ribosyl)glycinamide: step 2/2.</text>
</comment>
<dbReference type="InterPro" id="IPR036676">
    <property type="entry name" value="PurM-like_C_sf"/>
</dbReference>
<evidence type="ECO:0000256" key="4">
    <source>
        <dbReference type="ARBA" id="ARBA00007423"/>
    </source>
</evidence>
<keyword evidence="13 16" id="KW-0464">Manganese</keyword>
<dbReference type="AlphaFoldDB" id="A0AAU9WP16"/>
<evidence type="ECO:0000256" key="16">
    <source>
        <dbReference type="RuleBase" id="RU363089"/>
    </source>
</evidence>
<evidence type="ECO:0000256" key="13">
    <source>
        <dbReference type="ARBA" id="ARBA00023211"/>
    </source>
</evidence>
<accession>A0AAU9WP16</accession>
<dbReference type="FunFam" id="3.30.1330.10:FF:000001">
    <property type="entry name" value="Phosphoribosylformylglycinamidine cyclo-ligase"/>
    <property type="match status" value="1"/>
</dbReference>
<dbReference type="GO" id="GO:0046084">
    <property type="term" value="P:adenine biosynthetic process"/>
    <property type="evidence" value="ECO:0007669"/>
    <property type="project" value="TreeGrafter"/>
</dbReference>
<dbReference type="InterPro" id="IPR013815">
    <property type="entry name" value="ATP_grasp_subdomain_1"/>
</dbReference>
<dbReference type="Pfam" id="PF02843">
    <property type="entry name" value="GARS_C"/>
    <property type="match status" value="1"/>
</dbReference>
<dbReference type="InterPro" id="IPR010918">
    <property type="entry name" value="PurM-like_C_dom"/>
</dbReference>
<comment type="pathway">
    <text evidence="2 16">Purine metabolism; IMP biosynthesis via de novo pathway; N(2)-formyl-N(1)-(5-phospho-D-ribosyl)glycinamide from N(1)-(5-phospho-D-ribosyl)glycinamide (10-formyl THF route): step 1/1.</text>
</comment>
<comment type="catalytic activity">
    <reaction evidence="16">
        <text>5-phospho-beta-D-ribosylamine + glycine + ATP = N(1)-(5-phospho-beta-D-ribosyl)glycinamide + ADP + phosphate + H(+)</text>
        <dbReference type="Rhea" id="RHEA:17453"/>
        <dbReference type="ChEBI" id="CHEBI:15378"/>
        <dbReference type="ChEBI" id="CHEBI:30616"/>
        <dbReference type="ChEBI" id="CHEBI:43474"/>
        <dbReference type="ChEBI" id="CHEBI:57305"/>
        <dbReference type="ChEBI" id="CHEBI:58681"/>
        <dbReference type="ChEBI" id="CHEBI:143788"/>
        <dbReference type="ChEBI" id="CHEBI:456216"/>
        <dbReference type="EC" id="6.3.4.13"/>
    </reaction>
</comment>
<dbReference type="GO" id="GO:0006189">
    <property type="term" value="P:'de novo' IMP biosynthetic process"/>
    <property type="evidence" value="ECO:0007669"/>
    <property type="project" value="UniProtKB-UniRule"/>
</dbReference>
<comment type="similarity">
    <text evidence="4 16">In the N-terminal section; belongs to the GARS family.</text>
</comment>
<dbReference type="Gene3D" id="3.30.1330.10">
    <property type="entry name" value="PurM-like, N-terminal domain"/>
    <property type="match status" value="1"/>
</dbReference>
<dbReference type="EC" id="2.1.2.2" evidence="16"/>
<keyword evidence="9 16" id="KW-0479">Metal-binding</keyword>
<dbReference type="Gene3D" id="3.90.600.10">
    <property type="entry name" value="Phosphoribosylglycinamide synthetase, C-terminal domain"/>
    <property type="match status" value="1"/>
</dbReference>
<dbReference type="InterPro" id="IPR004733">
    <property type="entry name" value="PurM_cligase"/>
</dbReference>
<evidence type="ECO:0000256" key="11">
    <source>
        <dbReference type="ARBA" id="ARBA00022755"/>
    </source>
</evidence>
<dbReference type="InterPro" id="IPR020561">
    <property type="entry name" value="PRibGlycinamid_synth_ATP-grasp"/>
</dbReference>
<dbReference type="SUPFAM" id="SSF51246">
    <property type="entry name" value="Rudiment single hybrid motif"/>
    <property type="match status" value="1"/>
</dbReference>
<dbReference type="InterPro" id="IPR000115">
    <property type="entry name" value="PRibGlycinamide_synth"/>
</dbReference>
<comment type="caution">
    <text evidence="18">The sequence shown here is derived from an EMBL/GenBank/DDBJ whole genome shotgun (WGS) entry which is preliminary data.</text>
</comment>
<dbReference type="SUPFAM" id="SSF56042">
    <property type="entry name" value="PurM C-terminal domain-like"/>
    <property type="match status" value="1"/>
</dbReference>
<reference evidence="18 19" key="1">
    <citation type="submission" date="2022-05" db="EMBL/GenBank/DDBJ databases">
        <authorList>
            <consortium name="Genoscope - CEA"/>
            <person name="William W."/>
        </authorList>
    </citation>
    <scope>NUCLEOTIDE SEQUENCE [LARGE SCALE GENOMIC DNA]</scope>
</reference>
<evidence type="ECO:0000256" key="14">
    <source>
        <dbReference type="ARBA" id="ARBA00023268"/>
    </source>
</evidence>
<evidence type="ECO:0000256" key="10">
    <source>
        <dbReference type="ARBA" id="ARBA00022741"/>
    </source>
</evidence>
<dbReference type="InterPro" id="IPR016185">
    <property type="entry name" value="PreATP-grasp_dom_sf"/>
</dbReference>
<dbReference type="HAMAP" id="MF_01930">
    <property type="entry name" value="PurN"/>
    <property type="match status" value="1"/>
</dbReference>
<dbReference type="GO" id="GO:0005829">
    <property type="term" value="C:cytosol"/>
    <property type="evidence" value="ECO:0007669"/>
    <property type="project" value="TreeGrafter"/>
</dbReference>
<gene>
    <name evidence="18" type="ORF">PMEA_00009013</name>
</gene>
<evidence type="ECO:0000256" key="3">
    <source>
        <dbReference type="ARBA" id="ARBA00005174"/>
    </source>
</evidence>
<dbReference type="Gene3D" id="3.30.470.20">
    <property type="entry name" value="ATP-grasp fold, B domain"/>
    <property type="match status" value="1"/>
</dbReference>
<dbReference type="Pfam" id="PF00551">
    <property type="entry name" value="Formyl_trans_N"/>
    <property type="match status" value="1"/>
</dbReference>
<dbReference type="InterPro" id="IPR016188">
    <property type="entry name" value="PurM-like_N"/>
</dbReference>
<dbReference type="Gene3D" id="3.90.650.10">
    <property type="entry name" value="PurM-like C-terminal domain"/>
    <property type="match status" value="1"/>
</dbReference>
<dbReference type="FunFam" id="3.40.50.170:FF:000006">
    <property type="entry name" value="Trifunctional purine biosynthetic protein adenosine-3"/>
    <property type="match status" value="1"/>
</dbReference>
<dbReference type="Gene3D" id="3.40.50.20">
    <property type="match status" value="1"/>
</dbReference>
<dbReference type="GO" id="GO:0005524">
    <property type="term" value="F:ATP binding"/>
    <property type="evidence" value="ECO:0007669"/>
    <property type="project" value="UniProtKB-UniRule"/>
</dbReference>
<dbReference type="CDD" id="cd08645">
    <property type="entry name" value="FMT_core_GART"/>
    <property type="match status" value="1"/>
</dbReference>
<dbReference type="SUPFAM" id="SSF56059">
    <property type="entry name" value="Glutathione synthetase ATP-binding domain-like"/>
    <property type="match status" value="1"/>
</dbReference>
<evidence type="ECO:0000313" key="18">
    <source>
        <dbReference type="EMBL" id="CAH3121058.1"/>
    </source>
</evidence>
<comment type="catalytic activity">
    <reaction evidence="16">
        <text>N(1)-(5-phospho-beta-D-ribosyl)glycinamide + (6R)-10-formyltetrahydrofolate = N(2)-formyl-N(1)-(5-phospho-beta-D-ribosyl)glycinamide + (6S)-5,6,7,8-tetrahydrofolate + H(+)</text>
        <dbReference type="Rhea" id="RHEA:15053"/>
        <dbReference type="ChEBI" id="CHEBI:15378"/>
        <dbReference type="ChEBI" id="CHEBI:57453"/>
        <dbReference type="ChEBI" id="CHEBI:143788"/>
        <dbReference type="ChEBI" id="CHEBI:147286"/>
        <dbReference type="ChEBI" id="CHEBI:195366"/>
        <dbReference type="EC" id="2.1.2.2"/>
    </reaction>
</comment>
<evidence type="ECO:0000256" key="7">
    <source>
        <dbReference type="ARBA" id="ARBA00022598"/>
    </source>
</evidence>
<dbReference type="FunFam" id="3.90.600.10:FF:000001">
    <property type="entry name" value="Trifunctional purine biosynthetic protein adenosine-3"/>
    <property type="match status" value="1"/>
</dbReference>
<dbReference type="Gene3D" id="3.40.50.170">
    <property type="entry name" value="Formyl transferase, N-terminal domain"/>
    <property type="match status" value="1"/>
</dbReference>
<dbReference type="SMART" id="SM01209">
    <property type="entry name" value="GARS_A"/>
    <property type="match status" value="1"/>
</dbReference>
<dbReference type="InterPro" id="IPR004607">
    <property type="entry name" value="GART"/>
</dbReference>
<dbReference type="InterPro" id="IPR020562">
    <property type="entry name" value="PRibGlycinamide_synth_N"/>
</dbReference>
<dbReference type="CDD" id="cd02196">
    <property type="entry name" value="PurM"/>
    <property type="match status" value="1"/>
</dbReference>
<dbReference type="Pfam" id="PF00586">
    <property type="entry name" value="AIRS"/>
    <property type="match status" value="1"/>
</dbReference>
<dbReference type="GO" id="GO:0004641">
    <property type="term" value="F:phosphoribosylformylglycinamidine cyclo-ligase activity"/>
    <property type="evidence" value="ECO:0007669"/>
    <property type="project" value="UniProtKB-EC"/>
</dbReference>
<dbReference type="GO" id="GO:0004644">
    <property type="term" value="F:phosphoribosylglycinamide formyltransferase activity"/>
    <property type="evidence" value="ECO:0007669"/>
    <property type="project" value="UniProtKB-EC"/>
</dbReference>
<dbReference type="SUPFAM" id="SSF53328">
    <property type="entry name" value="Formyltransferase"/>
    <property type="match status" value="1"/>
</dbReference>
<dbReference type="HAMAP" id="MF_00138">
    <property type="entry name" value="GARS"/>
    <property type="match status" value="1"/>
</dbReference>
<evidence type="ECO:0000256" key="8">
    <source>
        <dbReference type="ARBA" id="ARBA00022679"/>
    </source>
</evidence>
<dbReference type="InterPro" id="IPR001555">
    <property type="entry name" value="GART_AS"/>
</dbReference>
<dbReference type="InterPro" id="IPR020559">
    <property type="entry name" value="PRibGlycinamide_synth_CS"/>
</dbReference>
<proteinExistence type="inferred from homology"/>
<dbReference type="EC" id="6.3.4.13" evidence="16"/>
<sequence length="1026" mass="109801">MGDKVLLIGGGGREHAIGWKLSQSNHVGQIFVAPGNAGISLQPKTQNIPSLDCNNNESIIKYCLENKIDFVIIGPEVPLANGLADALRDMKIPCFGPSRRAARIEASKQFAKEFMLRHGIPTARWKAFTDLQEAFQHIESAHYEALVIKASGLAAGKGVVVASSKEEAVKAVREMLQDKIFGEAGSTIVIEEKLEGEEVSVLCFTDGKTIAVMPPAQDHKRLLDNDQGPNTGGMGAYAPCPQVSMHLKEEIARDVLQKAVDGLREEECPFVGVLFAGMMLTANGPKVLEFNCRFGDPETQVILPLLKSDLYATLMECVNGELSLSLPQWHTDRFAVGVVAASGGYPGSVKKGCVIKGLKDLEGLNNVVVFHAGTAIQRKEDDEVLVTSGGRVMAVVGMATGIEDAQKTAYESIKRITFEGIQYRKDIASRACKARGLTYSGAGVDIDAGNLLVNAIKPLAASTARTGCTADLGGFGGFFDPKAAGYSDPLLVSGTDGVGTKLKIAQTVGMHGSVGIDLVAMCVNDILAHGAEPLYFLDYFATGKLDVGVAKEVIHGIAQGCSQAGCALLGGETAEMPGMYSSGEYDMAGFSVGAVERDKVLPRTQNIIVDDVVIGLASSGIHSNGFSLVRKIIEKAGLSYDSPCPFPTTEGLQSITKLGEALLSPTKIYCHALLPLMHAEKIKAFAHITGGGLIENIPRVLPHGLGVSLDASSWSMPSVFGWLFGQGNVATDEMVRTFNCGIGAALIVGQDIATSVMEHLSALNEKACIIGKVTENRENVDRVIVNNLESVLCESAKSADIKHQDDNETVKLPKLSSVEMERGKKMKVGVLISGSGTNLQALIDHSLREGSSAEIAVVISNVPGVQGLTRAQTAGIPTKVIKHKDFKSRLDFDMAVHAVLEEAGVELVCLAGFMRIVTGEFVRKWRGRLLNIHPSLLPSFKGMHAHKLVLEAGVRISGCTVHFVEEEVDAGAIVAQEAVEVKHNDTVETLQERVKAAEHRAYPRAMELLASGRIKLNDENKVQWMW</sequence>
<dbReference type="EC" id="6.3.3.1" evidence="16"/>
<dbReference type="Proteomes" id="UP001159428">
    <property type="component" value="Unassembled WGS sequence"/>
</dbReference>
<evidence type="ECO:0000256" key="6">
    <source>
        <dbReference type="ARBA" id="ARBA00008696"/>
    </source>
</evidence>
<dbReference type="InterPro" id="IPR036477">
    <property type="entry name" value="Formyl_transf_N_sf"/>
</dbReference>
<dbReference type="InterPro" id="IPR037123">
    <property type="entry name" value="PRibGlycinamide_synth_C_sf"/>
</dbReference>
<dbReference type="NCBIfam" id="TIGR00639">
    <property type="entry name" value="PurN"/>
    <property type="match status" value="1"/>
</dbReference>
<keyword evidence="8" id="KW-0808">Transferase</keyword>
<dbReference type="PANTHER" id="PTHR10520:SF12">
    <property type="entry name" value="TRIFUNCTIONAL PURINE BIOSYNTHETIC PROTEIN ADENOSINE-3"/>
    <property type="match status" value="1"/>
</dbReference>
<feature type="domain" description="ATP-grasp" evidence="17">
    <location>
        <begin position="112"/>
        <end position="319"/>
    </location>
</feature>
<evidence type="ECO:0000313" key="19">
    <source>
        <dbReference type="Proteomes" id="UP001159428"/>
    </source>
</evidence>
<evidence type="ECO:0000256" key="2">
    <source>
        <dbReference type="ARBA" id="ARBA00005054"/>
    </source>
</evidence>
<keyword evidence="11 16" id="KW-0658">Purine biosynthesis</keyword>
<dbReference type="SUPFAM" id="SSF52440">
    <property type="entry name" value="PreATP-grasp domain"/>
    <property type="match status" value="1"/>
</dbReference>
<dbReference type="NCBIfam" id="TIGR00877">
    <property type="entry name" value="purD"/>
    <property type="match status" value="1"/>
</dbReference>
<keyword evidence="19" id="KW-1185">Reference proteome</keyword>
<evidence type="ECO:0000256" key="15">
    <source>
        <dbReference type="PROSITE-ProRule" id="PRU00409"/>
    </source>
</evidence>
<dbReference type="NCBIfam" id="TIGR00878">
    <property type="entry name" value="purM"/>
    <property type="match status" value="1"/>
</dbReference>
<keyword evidence="10 15" id="KW-0547">Nucleotide-binding</keyword>
<dbReference type="InterPro" id="IPR011054">
    <property type="entry name" value="Rudment_hybrid_motif"/>
</dbReference>
<keyword evidence="7 16" id="KW-0436">Ligase</keyword>
<comment type="catalytic activity">
    <reaction evidence="16">
        <text>2-formamido-N(1)-(5-O-phospho-beta-D-ribosyl)acetamidine + ATP = 5-amino-1-(5-phospho-beta-D-ribosyl)imidazole + ADP + phosphate + H(+)</text>
        <dbReference type="Rhea" id="RHEA:23032"/>
        <dbReference type="ChEBI" id="CHEBI:15378"/>
        <dbReference type="ChEBI" id="CHEBI:30616"/>
        <dbReference type="ChEBI" id="CHEBI:43474"/>
        <dbReference type="ChEBI" id="CHEBI:137981"/>
        <dbReference type="ChEBI" id="CHEBI:147287"/>
        <dbReference type="ChEBI" id="CHEBI:456216"/>
        <dbReference type="EC" id="6.3.3.1"/>
    </reaction>
</comment>
<organism evidence="18 19">
    <name type="scientific">Pocillopora meandrina</name>
    <dbReference type="NCBI Taxonomy" id="46732"/>
    <lineage>
        <taxon>Eukaryota</taxon>
        <taxon>Metazoa</taxon>
        <taxon>Cnidaria</taxon>
        <taxon>Anthozoa</taxon>
        <taxon>Hexacorallia</taxon>
        <taxon>Scleractinia</taxon>
        <taxon>Astrocoeniina</taxon>
        <taxon>Pocilloporidae</taxon>
        <taxon>Pocillopora</taxon>
    </lineage>
</organism>
<dbReference type="InterPro" id="IPR011761">
    <property type="entry name" value="ATP-grasp"/>
</dbReference>
<name>A0AAU9WP16_9CNID</name>
<dbReference type="EMBL" id="CALNXJ010000018">
    <property type="protein sequence ID" value="CAH3121058.1"/>
    <property type="molecule type" value="Genomic_DNA"/>
</dbReference>
<evidence type="ECO:0000256" key="12">
    <source>
        <dbReference type="ARBA" id="ARBA00022840"/>
    </source>
</evidence>
<comment type="pathway">
    <text evidence="3 16">Purine metabolism; IMP biosynthesis via de novo pathway; N(1)-(5-phospho-D-ribosyl)glycinamide from 5-phospho-alpha-D-ribose 1-diphosphate: step 2/2.</text>
</comment>
<dbReference type="Gene3D" id="3.30.1490.20">
    <property type="entry name" value="ATP-grasp fold, A domain"/>
    <property type="match status" value="1"/>
</dbReference>
<comment type="similarity">
    <text evidence="6 16">In the central section; belongs to the AIR synthase family.</text>
</comment>
<dbReference type="HAMAP" id="MF_00741">
    <property type="entry name" value="AIRS"/>
    <property type="match status" value="1"/>
</dbReference>
<dbReference type="InterPro" id="IPR002376">
    <property type="entry name" value="Formyl_transf_N"/>
</dbReference>